<reference evidence="5 6" key="1">
    <citation type="submission" date="2017-01" db="EMBL/GenBank/DDBJ databases">
        <authorList>
            <person name="Mah S.A."/>
            <person name="Swanson W.J."/>
            <person name="Moy G.W."/>
            <person name="Vacquier V.D."/>
        </authorList>
    </citation>
    <scope>NUCLEOTIDE SEQUENCE [LARGE SCALE GENOMIC DNA]</scope>
    <source>
        <strain evidence="5 6">ASpG1</strain>
    </source>
</reference>
<name>A0A1N6XP28_9SPIO</name>
<dbReference type="PANTHER" id="PTHR42840:SF3">
    <property type="entry name" value="BINDING ROSSMANN FOLD OXIDOREDUCTASE, PUTATIVE (AFU_ORTHOLOGUE AFUA_2G10240)-RELATED"/>
    <property type="match status" value="1"/>
</dbReference>
<comment type="similarity">
    <text evidence="1">Belongs to the Gfo/Idh/MocA family.</text>
</comment>
<keyword evidence="6" id="KW-1185">Reference proteome</keyword>
<dbReference type="Proteomes" id="UP000186400">
    <property type="component" value="Unassembled WGS sequence"/>
</dbReference>
<evidence type="ECO:0000259" key="4">
    <source>
        <dbReference type="Pfam" id="PF22725"/>
    </source>
</evidence>
<dbReference type="GO" id="GO:0005737">
    <property type="term" value="C:cytoplasm"/>
    <property type="evidence" value="ECO:0007669"/>
    <property type="project" value="TreeGrafter"/>
</dbReference>
<dbReference type="PANTHER" id="PTHR42840">
    <property type="entry name" value="NAD(P)-BINDING ROSSMANN-FOLD SUPERFAMILY PROTEIN-RELATED"/>
    <property type="match status" value="1"/>
</dbReference>
<dbReference type="InterPro" id="IPR036291">
    <property type="entry name" value="NAD(P)-bd_dom_sf"/>
</dbReference>
<evidence type="ECO:0000256" key="1">
    <source>
        <dbReference type="ARBA" id="ARBA00010928"/>
    </source>
</evidence>
<dbReference type="SUPFAM" id="SSF51735">
    <property type="entry name" value="NAD(P)-binding Rossmann-fold domains"/>
    <property type="match status" value="1"/>
</dbReference>
<protein>
    <submittedName>
        <fullName evidence="5">Myo-inositol 2-dehydrogenase / D-chiro-inositol 1-dehydrogenase</fullName>
    </submittedName>
</protein>
<dbReference type="EMBL" id="FTMS01000028">
    <property type="protein sequence ID" value="SIR04093.1"/>
    <property type="molecule type" value="Genomic_DNA"/>
</dbReference>
<accession>A0A1N6XP28</accession>
<evidence type="ECO:0000313" key="5">
    <source>
        <dbReference type="EMBL" id="SIR04093.1"/>
    </source>
</evidence>
<feature type="domain" description="Gfo/Idh/MocA-like oxidoreductase N-terminal" evidence="3">
    <location>
        <begin position="37"/>
        <end position="154"/>
    </location>
</feature>
<proteinExistence type="inferred from homology"/>
<organism evidence="5 6">
    <name type="scientific">Alkalispirochaeta americana</name>
    <dbReference type="NCBI Taxonomy" id="159291"/>
    <lineage>
        <taxon>Bacteria</taxon>
        <taxon>Pseudomonadati</taxon>
        <taxon>Spirochaetota</taxon>
        <taxon>Spirochaetia</taxon>
        <taxon>Spirochaetales</taxon>
        <taxon>Spirochaetaceae</taxon>
        <taxon>Alkalispirochaeta</taxon>
    </lineage>
</organism>
<dbReference type="InterPro" id="IPR055170">
    <property type="entry name" value="GFO_IDH_MocA-like_dom"/>
</dbReference>
<dbReference type="Gene3D" id="3.30.360.10">
    <property type="entry name" value="Dihydrodipicolinate Reductase, domain 2"/>
    <property type="match status" value="1"/>
</dbReference>
<dbReference type="Pfam" id="PF22725">
    <property type="entry name" value="GFO_IDH_MocA_C3"/>
    <property type="match status" value="1"/>
</dbReference>
<evidence type="ECO:0000256" key="2">
    <source>
        <dbReference type="ARBA" id="ARBA00023002"/>
    </source>
</evidence>
<dbReference type="Pfam" id="PF01408">
    <property type="entry name" value="GFO_IDH_MocA"/>
    <property type="match status" value="1"/>
</dbReference>
<evidence type="ECO:0000313" key="6">
    <source>
        <dbReference type="Proteomes" id="UP000186400"/>
    </source>
</evidence>
<evidence type="ECO:0000259" key="3">
    <source>
        <dbReference type="Pfam" id="PF01408"/>
    </source>
</evidence>
<dbReference type="GO" id="GO:0000166">
    <property type="term" value="F:nucleotide binding"/>
    <property type="evidence" value="ECO:0007669"/>
    <property type="project" value="InterPro"/>
</dbReference>
<dbReference type="NCBIfam" id="TIGR04380">
    <property type="entry name" value="myo_inos_iolG"/>
    <property type="match status" value="1"/>
</dbReference>
<dbReference type="AlphaFoldDB" id="A0A1N6XP28"/>
<dbReference type="GO" id="GO:0006740">
    <property type="term" value="P:NADPH regeneration"/>
    <property type="evidence" value="ECO:0007669"/>
    <property type="project" value="TreeGrafter"/>
</dbReference>
<dbReference type="InterPro" id="IPR000683">
    <property type="entry name" value="Gfo/Idh/MocA-like_OxRdtase_N"/>
</dbReference>
<feature type="domain" description="GFO/IDH/MocA-like oxidoreductase" evidence="4">
    <location>
        <begin position="167"/>
        <end position="289"/>
    </location>
</feature>
<gene>
    <name evidence="5" type="ORF">SAMN05920897_12810</name>
</gene>
<dbReference type="Gene3D" id="3.40.50.720">
    <property type="entry name" value="NAD(P)-binding Rossmann-like Domain"/>
    <property type="match status" value="1"/>
</dbReference>
<sequence length="370" mass="41465">MPRIEQVAVDRNRWKSTEIDGRNQRVDQKRGSTMKNIRIGSVGLGRLGLRHAENVASKIPGASLHALCDLDETLLAQTADRLGVPYRYTDFDQMVQNAEIDAVVIVSPSGLHTGQIEAALKAGKHVFTEKPLGVTVEECKTAERAVEAHPDRVFMIGFMRRFDESYMYAHEKVMRGDIGKPVLFRSYSQDPESSIEGAIKYAGHSGGQFLDMAVHDIDLARWFVGSEPQNVYAIGGCYAHPEFGQYNDGDNVSCLMKFQNDAMVFLFAGRTAPHGYNVETEIIGTTGILRIASVPQKNMVEVLDSHGVRRECSDNFLDRFESSYVREIQEFVDCIREDRKPSVSVYDGTKCTEIAYRCKEAFETGQLLEF</sequence>
<dbReference type="STRING" id="159291.SAMN05920897_12810"/>
<keyword evidence="2" id="KW-0560">Oxidoreductase</keyword>
<dbReference type="InterPro" id="IPR030827">
    <property type="entry name" value="Myo_inos_IolG"/>
</dbReference>
<dbReference type="SUPFAM" id="SSF55347">
    <property type="entry name" value="Glyceraldehyde-3-phosphate dehydrogenase-like, C-terminal domain"/>
    <property type="match status" value="1"/>
</dbReference>
<dbReference type="GO" id="GO:0016491">
    <property type="term" value="F:oxidoreductase activity"/>
    <property type="evidence" value="ECO:0007669"/>
    <property type="project" value="UniProtKB-KW"/>
</dbReference>